<dbReference type="SUPFAM" id="SSF53448">
    <property type="entry name" value="Nucleotide-diphospho-sugar transferases"/>
    <property type="match status" value="1"/>
</dbReference>
<feature type="compositionally biased region" description="Basic residues" evidence="1">
    <location>
        <begin position="20"/>
        <end position="73"/>
    </location>
</feature>
<feature type="region of interest" description="Disordered" evidence="1">
    <location>
        <begin position="1"/>
        <end position="99"/>
    </location>
</feature>
<keyword evidence="3" id="KW-0808">Transferase</keyword>
<protein>
    <submittedName>
        <fullName evidence="3">Glycosyltransferase family 2 protein</fullName>
    </submittedName>
</protein>
<accession>A0A7Z8JZP3</accession>
<dbReference type="GO" id="GO:0016740">
    <property type="term" value="F:transferase activity"/>
    <property type="evidence" value="ECO:0007669"/>
    <property type="project" value="UniProtKB-KW"/>
</dbReference>
<reference evidence="3 4" key="1">
    <citation type="submission" date="2019-05" db="EMBL/GenBank/DDBJ databases">
        <title>Genome sequence of Cellulomonas hominis strain CS1.</title>
        <authorList>
            <person name="Belmont J."/>
            <person name="Maclea K.S."/>
        </authorList>
    </citation>
    <scope>NUCLEOTIDE SEQUENCE [LARGE SCALE GENOMIC DNA]</scope>
    <source>
        <strain evidence="3 4">CS1</strain>
    </source>
</reference>
<feature type="domain" description="Glycosyltransferase 2-like" evidence="2">
    <location>
        <begin position="120"/>
        <end position="280"/>
    </location>
</feature>
<feature type="compositionally biased region" description="Basic residues" evidence="1">
    <location>
        <begin position="1"/>
        <end position="12"/>
    </location>
</feature>
<dbReference type="InterPro" id="IPR050834">
    <property type="entry name" value="Glycosyltransf_2"/>
</dbReference>
<dbReference type="PANTHER" id="PTHR43685:SF12">
    <property type="entry name" value="GLYCOSYL TRANSFERASE FAMILY 2"/>
    <property type="match status" value="1"/>
</dbReference>
<dbReference type="OrthoDB" id="5243838at2"/>
<dbReference type="EMBL" id="SZYE01000139">
    <property type="protein sequence ID" value="TKR22800.1"/>
    <property type="molecule type" value="Genomic_DNA"/>
</dbReference>
<dbReference type="InterPro" id="IPR029044">
    <property type="entry name" value="Nucleotide-diphossugar_trans"/>
</dbReference>
<dbReference type="Proteomes" id="UP000308121">
    <property type="component" value="Unassembled WGS sequence"/>
</dbReference>
<dbReference type="CDD" id="cd00761">
    <property type="entry name" value="Glyco_tranf_GTA_type"/>
    <property type="match status" value="1"/>
</dbReference>
<evidence type="ECO:0000313" key="3">
    <source>
        <dbReference type="EMBL" id="TKR22800.1"/>
    </source>
</evidence>
<organism evidence="3 4">
    <name type="scientific">Cellulomonas hominis</name>
    <dbReference type="NCBI Taxonomy" id="156981"/>
    <lineage>
        <taxon>Bacteria</taxon>
        <taxon>Bacillati</taxon>
        <taxon>Actinomycetota</taxon>
        <taxon>Actinomycetes</taxon>
        <taxon>Micrococcales</taxon>
        <taxon>Cellulomonadaceae</taxon>
        <taxon>Cellulomonas</taxon>
    </lineage>
</organism>
<name>A0A7Z8JZP3_9CELL</name>
<evidence type="ECO:0000256" key="1">
    <source>
        <dbReference type="SAM" id="MobiDB-lite"/>
    </source>
</evidence>
<dbReference type="AlphaFoldDB" id="A0A7Z8JZP3"/>
<proteinExistence type="predicted"/>
<evidence type="ECO:0000259" key="2">
    <source>
        <dbReference type="Pfam" id="PF00535"/>
    </source>
</evidence>
<dbReference type="Gene3D" id="3.90.550.10">
    <property type="entry name" value="Spore Coat Polysaccharide Biosynthesis Protein SpsA, Chain A"/>
    <property type="match status" value="1"/>
</dbReference>
<dbReference type="Pfam" id="PF00535">
    <property type="entry name" value="Glycos_transf_2"/>
    <property type="match status" value="1"/>
</dbReference>
<dbReference type="PANTHER" id="PTHR43685">
    <property type="entry name" value="GLYCOSYLTRANSFERASE"/>
    <property type="match status" value="1"/>
</dbReference>
<evidence type="ECO:0000313" key="4">
    <source>
        <dbReference type="Proteomes" id="UP000308121"/>
    </source>
</evidence>
<gene>
    <name evidence="3" type="ORF">FA014_14545</name>
</gene>
<sequence length="398" mass="42350">MDPVRARRRHLVRLGGGLGRRPRPRRRRPCPRRAAPRRHPAPARHPRGPRDARRRRGAAPVRPRRGHRHARRPAARDRLDLRHRRRPAGPVPPGPDRVPGADVVSALRDGAARPAGVELTVVIAAFDAEATLGEQLDALAAQRAPFGWELVVADNGSTDGTAALARSYADRLPVRVVDASATRGAGAARNVGVSVARAPLVAFCDADDVVGDGWLVAMRTALRTHAFVAGRFDAERLNTPRVLRSRTVPQTAGLQESTRLPGLHAAGAGNMGIRADVFRAVGGFDPGCLFLEDTDLCWRVQLAGVPLTWVPEAVLHVRLRGSVRSSAQQGYHYGTGERWLALRYREQEDRLRALASAGAPAAEAVAAAVPAVGAVVAAEGPAAGRPGSGEPAATDPGT</sequence>
<comment type="caution">
    <text evidence="3">The sequence shown here is derived from an EMBL/GenBank/DDBJ whole genome shotgun (WGS) entry which is preliminary data.</text>
</comment>
<dbReference type="InterPro" id="IPR001173">
    <property type="entry name" value="Glyco_trans_2-like"/>
</dbReference>
<feature type="non-terminal residue" evidence="3">
    <location>
        <position position="398"/>
    </location>
</feature>